<name>A0A9P4TMA1_CURKU</name>
<evidence type="ECO:0000256" key="1">
    <source>
        <dbReference type="SAM" id="MobiDB-lite"/>
    </source>
</evidence>
<dbReference type="Gene3D" id="3.40.50.150">
    <property type="entry name" value="Vaccinia Virus protein VP39"/>
    <property type="match status" value="1"/>
</dbReference>
<keyword evidence="3" id="KW-1185">Reference proteome</keyword>
<gene>
    <name evidence="2" type="ORF">E8E13_011006</name>
</gene>
<dbReference type="GO" id="GO:0008168">
    <property type="term" value="F:methyltransferase activity"/>
    <property type="evidence" value="ECO:0007669"/>
    <property type="project" value="TreeGrafter"/>
</dbReference>
<evidence type="ECO:0008006" key="4">
    <source>
        <dbReference type="Google" id="ProtNLM"/>
    </source>
</evidence>
<proteinExistence type="predicted"/>
<dbReference type="PANTHER" id="PTHR43591">
    <property type="entry name" value="METHYLTRANSFERASE"/>
    <property type="match status" value="1"/>
</dbReference>
<accession>A0A9P4TMA1</accession>
<dbReference type="Proteomes" id="UP000801428">
    <property type="component" value="Unassembled WGS sequence"/>
</dbReference>
<dbReference type="SUPFAM" id="SSF53335">
    <property type="entry name" value="S-adenosyl-L-methionine-dependent methyltransferases"/>
    <property type="match status" value="1"/>
</dbReference>
<dbReference type="AlphaFoldDB" id="A0A9P4TMA1"/>
<protein>
    <recommendedName>
        <fullName evidence="4">S-adenosyl-L-methionine-dependent methyltransferase</fullName>
    </recommendedName>
</protein>
<dbReference type="OrthoDB" id="2013972at2759"/>
<evidence type="ECO:0000313" key="2">
    <source>
        <dbReference type="EMBL" id="KAF3007893.1"/>
    </source>
</evidence>
<comment type="caution">
    <text evidence="2">The sequence shown here is derived from an EMBL/GenBank/DDBJ whole genome shotgun (WGS) entry which is preliminary data.</text>
</comment>
<dbReference type="PANTHER" id="PTHR43591:SF102">
    <property type="entry name" value="S-ADENOSYL-L-METHIONINE-DEPENDENT METHYLTRANSFERASE"/>
    <property type="match status" value="1"/>
</dbReference>
<dbReference type="EMBL" id="SWKU01000004">
    <property type="protein sequence ID" value="KAF3007893.1"/>
    <property type="molecule type" value="Genomic_DNA"/>
</dbReference>
<feature type="region of interest" description="Disordered" evidence="1">
    <location>
        <begin position="353"/>
        <end position="381"/>
    </location>
</feature>
<evidence type="ECO:0000313" key="3">
    <source>
        <dbReference type="Proteomes" id="UP000801428"/>
    </source>
</evidence>
<feature type="compositionally biased region" description="Acidic residues" evidence="1">
    <location>
        <begin position="364"/>
        <end position="373"/>
    </location>
</feature>
<reference evidence="2" key="1">
    <citation type="submission" date="2019-04" db="EMBL/GenBank/DDBJ databases">
        <title>Sequencing of skin fungus with MAO and IRED activity.</title>
        <authorList>
            <person name="Marsaioli A.J."/>
            <person name="Bonatto J.M.C."/>
            <person name="Reis Junior O."/>
        </authorList>
    </citation>
    <scope>NUCLEOTIDE SEQUENCE</scope>
    <source>
        <strain evidence="2">30M1</strain>
    </source>
</reference>
<organism evidence="2 3">
    <name type="scientific">Curvularia kusanoi</name>
    <name type="common">Cochliobolus kusanoi</name>
    <dbReference type="NCBI Taxonomy" id="90978"/>
    <lineage>
        <taxon>Eukaryota</taxon>
        <taxon>Fungi</taxon>
        <taxon>Dikarya</taxon>
        <taxon>Ascomycota</taxon>
        <taxon>Pezizomycotina</taxon>
        <taxon>Dothideomycetes</taxon>
        <taxon>Pleosporomycetidae</taxon>
        <taxon>Pleosporales</taxon>
        <taxon>Pleosporineae</taxon>
        <taxon>Pleosporaceae</taxon>
        <taxon>Curvularia</taxon>
    </lineage>
</organism>
<dbReference type="InterPro" id="IPR029063">
    <property type="entry name" value="SAM-dependent_MTases_sf"/>
</dbReference>
<sequence>MSMQQMQLAIPTRRSKLTFVCDPLLGIERVSADAFLQSGESDSAYGEGYSSYTMSATTSVFNFRYENGRRYHGYAEGQYLLPNDDVEMDRLDLQHHAFRLTLEGKLYRAPIPNDVQHVLDVGCGTGIWAIEFSDEHPSAHVIGIDLSPIQPKQVPPNCDFLIDDCTQEWVFHNPFDFIHTRAMVAAIKDWDRLFRQAYTHLKLGGYIECQELTFPLRCMDPGVTAENSSLMRWSALFCEAAERTGLDAGGPRHLAPKLQQAGFANVTLKTYKWPVGTWAKGAKLKLLGRYVYEDFLDALPSLSLGLFTRVLKWSREEVEILLAECRQESRRRDRHFYADCLIWYAQKPPDATNRISGNNHVQDEELLEPDVEADVTPPPRN</sequence>
<dbReference type="Pfam" id="PF13489">
    <property type="entry name" value="Methyltransf_23"/>
    <property type="match status" value="1"/>
</dbReference>
<dbReference type="CDD" id="cd02440">
    <property type="entry name" value="AdoMet_MTases"/>
    <property type="match status" value="1"/>
</dbReference>